<sequence length="386" mass="41516">MNKPVIVCAKRTVIGKVDGILRNIPPEQLIKTLIQDILQETKIPTEEIDDVILGNVVGPGGNIARLSSLEAGLPVNVPGMTVDRQCGSGLEAIGIASRMIQAGAGNIYFAGGVESVSLAPWKMEKPNNVYKDLPRLYERARFSPDVIGDPEMGEAAENVAVKYGISREDQDIYAAESHRKATEAMENGRFDNEIVNLVGISNNDECPRRKTSTRMLRRLPPVFMQDGTVTAGNSCPKNDGASIVLIMEEERAVELGLNPIVEVLDTVTSGVDPNLLGIGPVPAVHQCLERNRLQMKDIDQMEFNEAFASQTLACLRSFEIPIDKVNTGGGTIALGHPYGATGAIITTRLCTEMTQRQTELGIVTMGIGGGMGIAMLCKNKNGGTKS</sequence>
<dbReference type="CDD" id="cd00751">
    <property type="entry name" value="thiolase"/>
    <property type="match status" value="1"/>
</dbReference>
<name>A0A3R9QI17_9BACI</name>
<keyword evidence="3 4" id="KW-0012">Acyltransferase</keyword>
<accession>A0A3R9QI17</accession>
<organism evidence="7 8">
    <name type="scientific">Salibacterium salarium</name>
    <dbReference type="NCBI Taxonomy" id="284579"/>
    <lineage>
        <taxon>Bacteria</taxon>
        <taxon>Bacillati</taxon>
        <taxon>Bacillota</taxon>
        <taxon>Bacilli</taxon>
        <taxon>Bacillales</taxon>
        <taxon>Bacillaceae</taxon>
    </lineage>
</organism>
<dbReference type="AlphaFoldDB" id="A0A3R9QI17"/>
<evidence type="ECO:0000313" key="8">
    <source>
        <dbReference type="Proteomes" id="UP000275076"/>
    </source>
</evidence>
<dbReference type="GO" id="GO:0003988">
    <property type="term" value="F:acetyl-CoA C-acyltransferase activity"/>
    <property type="evidence" value="ECO:0007669"/>
    <property type="project" value="TreeGrafter"/>
</dbReference>
<dbReference type="EMBL" id="RBVX01000031">
    <property type="protein sequence ID" value="RSL30871.1"/>
    <property type="molecule type" value="Genomic_DNA"/>
</dbReference>
<dbReference type="InterPro" id="IPR020613">
    <property type="entry name" value="Thiolase_CS"/>
</dbReference>
<dbReference type="SUPFAM" id="SSF53901">
    <property type="entry name" value="Thiolase-like"/>
    <property type="match status" value="2"/>
</dbReference>
<dbReference type="InterPro" id="IPR016039">
    <property type="entry name" value="Thiolase-like"/>
</dbReference>
<keyword evidence="2 4" id="KW-0808">Transferase</keyword>
<evidence type="ECO:0000256" key="3">
    <source>
        <dbReference type="ARBA" id="ARBA00023315"/>
    </source>
</evidence>
<evidence type="ECO:0000256" key="4">
    <source>
        <dbReference type="RuleBase" id="RU003557"/>
    </source>
</evidence>
<reference evidence="7 8" key="1">
    <citation type="submission" date="2018-10" db="EMBL/GenBank/DDBJ databases">
        <title>Draft genome sequence of Bacillus salarius IM0101, isolated from a hypersaline soil in Inner Mongolia, China.</title>
        <authorList>
            <person name="Yamprayoonswat W."/>
            <person name="Boonvisut S."/>
            <person name="Jumpathong W."/>
            <person name="Sittihan S."/>
            <person name="Ruangsuj P."/>
            <person name="Wanthongcharoen S."/>
            <person name="Thongpramul N."/>
            <person name="Pimmason S."/>
            <person name="Yu B."/>
            <person name="Yasawong M."/>
        </authorList>
    </citation>
    <scope>NUCLEOTIDE SEQUENCE [LARGE SCALE GENOMIC DNA]</scope>
    <source>
        <strain evidence="7 8">IM0101</strain>
    </source>
</reference>
<dbReference type="GO" id="GO:0006635">
    <property type="term" value="P:fatty acid beta-oxidation"/>
    <property type="evidence" value="ECO:0007669"/>
    <property type="project" value="TreeGrafter"/>
</dbReference>
<dbReference type="InterPro" id="IPR020617">
    <property type="entry name" value="Thiolase_C"/>
</dbReference>
<dbReference type="GO" id="GO:0010124">
    <property type="term" value="P:phenylacetate catabolic process"/>
    <property type="evidence" value="ECO:0007669"/>
    <property type="project" value="TreeGrafter"/>
</dbReference>
<dbReference type="InterPro" id="IPR050215">
    <property type="entry name" value="Thiolase-like_sf_Thiolase"/>
</dbReference>
<dbReference type="Pfam" id="PF02803">
    <property type="entry name" value="Thiolase_C"/>
    <property type="match status" value="1"/>
</dbReference>
<dbReference type="NCBIfam" id="TIGR01930">
    <property type="entry name" value="AcCoA-C-Actrans"/>
    <property type="match status" value="1"/>
</dbReference>
<evidence type="ECO:0000256" key="2">
    <source>
        <dbReference type="ARBA" id="ARBA00022679"/>
    </source>
</evidence>
<dbReference type="GO" id="GO:0005737">
    <property type="term" value="C:cytoplasm"/>
    <property type="evidence" value="ECO:0007669"/>
    <property type="project" value="UniProtKB-ARBA"/>
</dbReference>
<gene>
    <name evidence="7" type="ORF">D7Z54_24075</name>
</gene>
<dbReference type="Gene3D" id="3.40.47.10">
    <property type="match status" value="2"/>
</dbReference>
<evidence type="ECO:0000259" key="5">
    <source>
        <dbReference type="Pfam" id="PF00108"/>
    </source>
</evidence>
<keyword evidence="8" id="KW-1185">Reference proteome</keyword>
<dbReference type="PANTHER" id="PTHR43853">
    <property type="entry name" value="3-KETOACYL-COA THIOLASE, PEROXISOMAL"/>
    <property type="match status" value="1"/>
</dbReference>
<proteinExistence type="inferred from homology"/>
<dbReference type="OrthoDB" id="9764892at2"/>
<dbReference type="PIRSF" id="PIRSF000429">
    <property type="entry name" value="Ac-CoA_Ac_transf"/>
    <property type="match status" value="1"/>
</dbReference>
<dbReference type="PANTHER" id="PTHR43853:SF3">
    <property type="entry name" value="ACETYL-COA C-ACETYLTRANSFERASE YHFS-RELATED"/>
    <property type="match status" value="1"/>
</dbReference>
<evidence type="ECO:0000313" key="7">
    <source>
        <dbReference type="EMBL" id="RSL30871.1"/>
    </source>
</evidence>
<dbReference type="PROSITE" id="PS00737">
    <property type="entry name" value="THIOLASE_2"/>
    <property type="match status" value="1"/>
</dbReference>
<comment type="caution">
    <text evidence="7">The sequence shown here is derived from an EMBL/GenBank/DDBJ whole genome shotgun (WGS) entry which is preliminary data.</text>
</comment>
<dbReference type="RefSeq" id="WP_125559875.1">
    <property type="nucleotide sequence ID" value="NZ_RBVX01000031.1"/>
</dbReference>
<evidence type="ECO:0000259" key="6">
    <source>
        <dbReference type="Pfam" id="PF02803"/>
    </source>
</evidence>
<comment type="similarity">
    <text evidence="1 4">Belongs to the thiolase-like superfamily. Thiolase family.</text>
</comment>
<feature type="domain" description="Thiolase N-terminal" evidence="5">
    <location>
        <begin position="5"/>
        <end position="250"/>
    </location>
</feature>
<dbReference type="Proteomes" id="UP000275076">
    <property type="component" value="Unassembled WGS sequence"/>
</dbReference>
<evidence type="ECO:0000256" key="1">
    <source>
        <dbReference type="ARBA" id="ARBA00010982"/>
    </source>
</evidence>
<protein>
    <submittedName>
        <fullName evidence="7">Thiolase family protein</fullName>
    </submittedName>
</protein>
<dbReference type="InterPro" id="IPR020616">
    <property type="entry name" value="Thiolase_N"/>
</dbReference>
<feature type="domain" description="Thiolase C-terminal" evidence="6">
    <location>
        <begin position="258"/>
        <end position="377"/>
    </location>
</feature>
<dbReference type="Pfam" id="PF00108">
    <property type="entry name" value="Thiolase_N"/>
    <property type="match status" value="1"/>
</dbReference>
<dbReference type="InterPro" id="IPR002155">
    <property type="entry name" value="Thiolase"/>
</dbReference>